<dbReference type="Pfam" id="PF13445">
    <property type="entry name" value="zf-RING_UBOX"/>
    <property type="match status" value="1"/>
</dbReference>
<organism evidence="8 9">
    <name type="scientific">Patiria miniata</name>
    <name type="common">Bat star</name>
    <name type="synonym">Asterina miniata</name>
    <dbReference type="NCBI Taxonomy" id="46514"/>
    <lineage>
        <taxon>Eukaryota</taxon>
        <taxon>Metazoa</taxon>
        <taxon>Echinodermata</taxon>
        <taxon>Eleutherozoa</taxon>
        <taxon>Asterozoa</taxon>
        <taxon>Asteroidea</taxon>
        <taxon>Valvatacea</taxon>
        <taxon>Valvatida</taxon>
        <taxon>Asterinidae</taxon>
        <taxon>Patiria</taxon>
    </lineage>
</organism>
<evidence type="ECO:0000313" key="8">
    <source>
        <dbReference type="EnsemblMetazoa" id="XP_038058535.1"/>
    </source>
</evidence>
<protein>
    <submittedName>
        <fullName evidence="8">Uncharacterized protein</fullName>
    </submittedName>
</protein>
<dbReference type="GeneID" id="119729818"/>
<evidence type="ECO:0000256" key="2">
    <source>
        <dbReference type="ARBA" id="ARBA00022723"/>
    </source>
</evidence>
<dbReference type="RefSeq" id="XP_038058535.1">
    <property type="nucleotide sequence ID" value="XM_038202607.1"/>
</dbReference>
<dbReference type="OMA" id="IECIAST"/>
<dbReference type="InterPro" id="IPR017907">
    <property type="entry name" value="Znf_RING_CS"/>
</dbReference>
<sequence>MATGVTVESVLGSIQSHLECSICHTRYQEPKMLDCSHSFCLRCLQELKQSQTPDDGKITCPLCQRQTILPEGGVTKLNKNYTLVSLVDEVSKQEQILKGGETEGPAVVVCQACDEEHEATVQCIDCEQFLCRECHQAHLRFKSMKTHKITVLLNQRDDVLQTETKKNASNCDIHPSQKLCLYCTTCEKLICKECMVSGHKDPMHMRVDVNVAFDRCLKEVHKTYGKVGRFDTHVSQDWEYSRTRLSRMLVETKRDISSEAVSKVAEIRRQEMQLLQEADAVFMRKDRRLAELIFAQHAMKKTDGEITDRDRLEILKLRQDLLSEYKDVKEKTWEEVNSHLSFIPCKEKCHEIELGTLKLEEKWKLMKAFEATGSSVATFSTGNIAMAYGKRITILGLNDQEEYYIHESKETHLLNNPSGMAVTMDDVLFVANNDGTINKFNKEYQLLQQFKPSQEADIKATPTCIAVDNSNLIAVGYGSKDKISLHNPDGSLIRTLPAPMIGDYLTISNKQLIYTNKDKKKLMCLDYHGNNIFTVDSFENSAPHGLCCDKAGDIYVAAYCQCIGGVKESEYQIHRYSAEGIYIDTSVKHSLSRSWPIRIAYTPNGRIVVIGCYNLTKIYHRV</sequence>
<dbReference type="SUPFAM" id="SSF57850">
    <property type="entry name" value="RING/U-box"/>
    <property type="match status" value="1"/>
</dbReference>
<dbReference type="AlphaFoldDB" id="A0A914A4B8"/>
<dbReference type="SMART" id="SM00184">
    <property type="entry name" value="RING"/>
    <property type="match status" value="1"/>
</dbReference>
<dbReference type="PROSITE" id="PS50089">
    <property type="entry name" value="ZF_RING_2"/>
    <property type="match status" value="1"/>
</dbReference>
<feature type="domain" description="RING-type" evidence="6">
    <location>
        <begin position="20"/>
        <end position="64"/>
    </location>
</feature>
<evidence type="ECO:0000259" key="7">
    <source>
        <dbReference type="PROSITE" id="PS50119"/>
    </source>
</evidence>
<dbReference type="SMART" id="SM00336">
    <property type="entry name" value="BBOX"/>
    <property type="match status" value="2"/>
</dbReference>
<dbReference type="SUPFAM" id="SSF57845">
    <property type="entry name" value="B-box zinc-binding domain"/>
    <property type="match status" value="1"/>
</dbReference>
<evidence type="ECO:0000256" key="1">
    <source>
        <dbReference type="ARBA" id="ARBA00022553"/>
    </source>
</evidence>
<keyword evidence="9" id="KW-1185">Reference proteome</keyword>
<keyword evidence="4" id="KW-0862">Zinc</keyword>
<dbReference type="PROSITE" id="PS00518">
    <property type="entry name" value="ZF_RING_1"/>
    <property type="match status" value="1"/>
</dbReference>
<dbReference type="SUPFAM" id="SSF101898">
    <property type="entry name" value="NHL repeat"/>
    <property type="match status" value="1"/>
</dbReference>
<dbReference type="InterPro" id="IPR013083">
    <property type="entry name" value="Znf_RING/FYVE/PHD"/>
</dbReference>
<feature type="domain" description="B box-type" evidence="7">
    <location>
        <begin position="166"/>
        <end position="209"/>
    </location>
</feature>
<dbReference type="PANTHER" id="PTHR25462:SF296">
    <property type="entry name" value="MEIOTIC P26, ISOFORM F"/>
    <property type="match status" value="1"/>
</dbReference>
<dbReference type="InterPro" id="IPR047153">
    <property type="entry name" value="TRIM45/56/19-like"/>
</dbReference>
<dbReference type="Pfam" id="PF00643">
    <property type="entry name" value="zf-B_box"/>
    <property type="match status" value="1"/>
</dbReference>
<dbReference type="CDD" id="cd19757">
    <property type="entry name" value="Bbox1"/>
    <property type="match status" value="1"/>
</dbReference>
<dbReference type="InterPro" id="IPR011042">
    <property type="entry name" value="6-blade_b-propeller_TolB-like"/>
</dbReference>
<evidence type="ECO:0000256" key="5">
    <source>
        <dbReference type="PROSITE-ProRule" id="PRU00024"/>
    </source>
</evidence>
<evidence type="ECO:0000259" key="6">
    <source>
        <dbReference type="PROSITE" id="PS50089"/>
    </source>
</evidence>
<keyword evidence="3 5" id="KW-0863">Zinc-finger</keyword>
<evidence type="ECO:0000256" key="3">
    <source>
        <dbReference type="ARBA" id="ARBA00022771"/>
    </source>
</evidence>
<dbReference type="Pfam" id="PF22586">
    <property type="entry name" value="ANCHR-like_BBOX"/>
    <property type="match status" value="1"/>
</dbReference>
<dbReference type="InterPro" id="IPR001841">
    <property type="entry name" value="Znf_RING"/>
</dbReference>
<dbReference type="InterPro" id="IPR027370">
    <property type="entry name" value="Znf-RING_euk"/>
</dbReference>
<keyword evidence="2" id="KW-0479">Metal-binding</keyword>
<dbReference type="Gene3D" id="3.30.160.60">
    <property type="entry name" value="Classic Zinc Finger"/>
    <property type="match status" value="1"/>
</dbReference>
<evidence type="ECO:0000313" key="9">
    <source>
        <dbReference type="Proteomes" id="UP000887568"/>
    </source>
</evidence>
<proteinExistence type="predicted"/>
<evidence type="ECO:0000256" key="4">
    <source>
        <dbReference type="ARBA" id="ARBA00022833"/>
    </source>
</evidence>
<dbReference type="Gene3D" id="2.120.10.30">
    <property type="entry name" value="TolB, C-terminal domain"/>
    <property type="match status" value="1"/>
</dbReference>
<keyword evidence="1" id="KW-0597">Phosphoprotein</keyword>
<dbReference type="PANTHER" id="PTHR25462">
    <property type="entry name" value="BONUS, ISOFORM C-RELATED"/>
    <property type="match status" value="1"/>
</dbReference>
<reference evidence="8" key="1">
    <citation type="submission" date="2022-11" db="UniProtKB">
        <authorList>
            <consortium name="EnsemblMetazoa"/>
        </authorList>
    </citation>
    <scope>IDENTIFICATION</scope>
</reference>
<dbReference type="GO" id="GO:0008270">
    <property type="term" value="F:zinc ion binding"/>
    <property type="evidence" value="ECO:0007669"/>
    <property type="project" value="UniProtKB-KW"/>
</dbReference>
<dbReference type="OrthoDB" id="654191at2759"/>
<feature type="domain" description="B box-type" evidence="7">
    <location>
        <begin position="105"/>
        <end position="152"/>
    </location>
</feature>
<accession>A0A914A4B8</accession>
<name>A0A914A4B8_PATMI</name>
<dbReference type="InterPro" id="IPR000315">
    <property type="entry name" value="Znf_B-box"/>
</dbReference>
<dbReference type="Proteomes" id="UP000887568">
    <property type="component" value="Unplaced"/>
</dbReference>
<dbReference type="Gene3D" id="3.30.40.10">
    <property type="entry name" value="Zinc/RING finger domain, C3HC4 (zinc finger)"/>
    <property type="match status" value="1"/>
</dbReference>
<dbReference type="PROSITE" id="PS50119">
    <property type="entry name" value="ZF_BBOX"/>
    <property type="match status" value="2"/>
</dbReference>
<dbReference type="Gene3D" id="4.10.830.40">
    <property type="match status" value="1"/>
</dbReference>
<dbReference type="EnsemblMetazoa" id="XM_038202607.1">
    <property type="protein sequence ID" value="XP_038058535.1"/>
    <property type="gene ID" value="LOC119729818"/>
</dbReference>